<dbReference type="Proteomes" id="UP000315471">
    <property type="component" value="Unassembled WGS sequence"/>
</dbReference>
<organism evidence="2 3">
    <name type="scientific">Novipirellula aureliae</name>
    <dbReference type="NCBI Taxonomy" id="2527966"/>
    <lineage>
        <taxon>Bacteria</taxon>
        <taxon>Pseudomonadati</taxon>
        <taxon>Planctomycetota</taxon>
        <taxon>Planctomycetia</taxon>
        <taxon>Pirellulales</taxon>
        <taxon>Pirellulaceae</taxon>
        <taxon>Novipirellula</taxon>
    </lineage>
</organism>
<dbReference type="EMBL" id="SJPY01000011">
    <property type="protein sequence ID" value="TWU34528.1"/>
    <property type="molecule type" value="Genomic_DNA"/>
</dbReference>
<dbReference type="AlphaFoldDB" id="A0A5C6DCV6"/>
<keyword evidence="1" id="KW-0472">Membrane</keyword>
<reference evidence="2 3" key="1">
    <citation type="submission" date="2019-02" db="EMBL/GenBank/DDBJ databases">
        <title>Deep-cultivation of Planctomycetes and their phenomic and genomic characterization uncovers novel biology.</title>
        <authorList>
            <person name="Wiegand S."/>
            <person name="Jogler M."/>
            <person name="Boedeker C."/>
            <person name="Pinto D."/>
            <person name="Vollmers J."/>
            <person name="Rivas-Marin E."/>
            <person name="Kohn T."/>
            <person name="Peeters S.H."/>
            <person name="Heuer A."/>
            <person name="Rast P."/>
            <person name="Oberbeckmann S."/>
            <person name="Bunk B."/>
            <person name="Jeske O."/>
            <person name="Meyerdierks A."/>
            <person name="Storesund J.E."/>
            <person name="Kallscheuer N."/>
            <person name="Luecker S."/>
            <person name="Lage O.M."/>
            <person name="Pohl T."/>
            <person name="Merkel B.J."/>
            <person name="Hornburger P."/>
            <person name="Mueller R.-W."/>
            <person name="Bruemmer F."/>
            <person name="Labrenz M."/>
            <person name="Spormann A.M."/>
            <person name="Op Den Camp H."/>
            <person name="Overmann J."/>
            <person name="Amann R."/>
            <person name="Jetten M.S.M."/>
            <person name="Mascher T."/>
            <person name="Medema M.H."/>
            <person name="Devos D.P."/>
            <person name="Kaster A.-K."/>
            <person name="Ovreas L."/>
            <person name="Rohde M."/>
            <person name="Galperin M.Y."/>
            <person name="Jogler C."/>
        </authorList>
    </citation>
    <scope>NUCLEOTIDE SEQUENCE [LARGE SCALE GENOMIC DNA]</scope>
    <source>
        <strain evidence="2 3">Q31b</strain>
    </source>
</reference>
<keyword evidence="1" id="KW-0812">Transmembrane</keyword>
<keyword evidence="3" id="KW-1185">Reference proteome</keyword>
<proteinExistence type="predicted"/>
<evidence type="ECO:0000256" key="1">
    <source>
        <dbReference type="SAM" id="Phobius"/>
    </source>
</evidence>
<name>A0A5C6DCV6_9BACT</name>
<keyword evidence="1" id="KW-1133">Transmembrane helix</keyword>
<gene>
    <name evidence="2" type="ORF">Q31b_54820</name>
</gene>
<sequence>MPASLTKMVTNDSTKTSQLTTFPISLRKSNPFYPIFMVTLQWFVGLWALVQLSFVGVVGVVFCPSHFCIGHEKTN</sequence>
<evidence type="ECO:0000313" key="3">
    <source>
        <dbReference type="Proteomes" id="UP000315471"/>
    </source>
</evidence>
<protein>
    <submittedName>
        <fullName evidence="2">Uncharacterized protein</fullName>
    </submittedName>
</protein>
<comment type="caution">
    <text evidence="2">The sequence shown here is derived from an EMBL/GenBank/DDBJ whole genome shotgun (WGS) entry which is preliminary data.</text>
</comment>
<evidence type="ECO:0000313" key="2">
    <source>
        <dbReference type="EMBL" id="TWU34528.1"/>
    </source>
</evidence>
<accession>A0A5C6DCV6</accession>
<feature type="transmembrane region" description="Helical" evidence="1">
    <location>
        <begin position="40"/>
        <end position="63"/>
    </location>
</feature>